<accession>A0ABT9PTE5</accession>
<name>A0ABT9PTE5_9HYPH</name>
<evidence type="ECO:0000313" key="2">
    <source>
        <dbReference type="EMBL" id="MDP9837743.1"/>
    </source>
</evidence>
<dbReference type="Proteomes" id="UP001241472">
    <property type="component" value="Unassembled WGS sequence"/>
</dbReference>
<feature type="region of interest" description="Disordered" evidence="1">
    <location>
        <begin position="153"/>
        <end position="181"/>
    </location>
</feature>
<dbReference type="RefSeq" id="WP_306834762.1">
    <property type="nucleotide sequence ID" value="NZ_JAUSRF010000007.1"/>
</dbReference>
<organism evidence="2 3">
    <name type="scientific">Neorhizobium huautlense</name>
    <dbReference type="NCBI Taxonomy" id="67774"/>
    <lineage>
        <taxon>Bacteria</taxon>
        <taxon>Pseudomonadati</taxon>
        <taxon>Pseudomonadota</taxon>
        <taxon>Alphaproteobacteria</taxon>
        <taxon>Hyphomicrobiales</taxon>
        <taxon>Rhizobiaceae</taxon>
        <taxon>Rhizobium/Agrobacterium group</taxon>
        <taxon>Neorhizobium</taxon>
    </lineage>
</organism>
<comment type="caution">
    <text evidence="2">The sequence shown here is derived from an EMBL/GenBank/DDBJ whole genome shotgun (WGS) entry which is preliminary data.</text>
</comment>
<gene>
    <name evidence="2" type="ORF">J2T09_002500</name>
</gene>
<proteinExistence type="predicted"/>
<sequence length="181" mass="19507">MVKLILTGLWVCVVTLGAVFFSVRASAPPPPLDEEAARLANMQVVKGEVINVPLLANGTVNGYFITRISFLMAKEKMHVVAQMPLTEMMTDELYTLLVGNKMIDLANTKAFQLEAFKGKIKEGLNAKMGEGTVTDVMVEQIDYLGKDDIRENTSRSAKNQVAPTKIVEGTPVAAPASGGGH</sequence>
<evidence type="ECO:0000313" key="3">
    <source>
        <dbReference type="Proteomes" id="UP001241472"/>
    </source>
</evidence>
<dbReference type="EMBL" id="JAUSRF010000007">
    <property type="protein sequence ID" value="MDP9837743.1"/>
    <property type="molecule type" value="Genomic_DNA"/>
</dbReference>
<protein>
    <recommendedName>
        <fullName evidence="4">Flagellar basal body-associated FliL family protein</fullName>
    </recommendedName>
</protein>
<evidence type="ECO:0008006" key="4">
    <source>
        <dbReference type="Google" id="ProtNLM"/>
    </source>
</evidence>
<keyword evidence="3" id="KW-1185">Reference proteome</keyword>
<evidence type="ECO:0000256" key="1">
    <source>
        <dbReference type="SAM" id="MobiDB-lite"/>
    </source>
</evidence>
<reference evidence="2 3" key="1">
    <citation type="submission" date="2023-07" db="EMBL/GenBank/DDBJ databases">
        <title>Sorghum-associated microbial communities from plants grown in Nebraska, USA.</title>
        <authorList>
            <person name="Schachtman D."/>
        </authorList>
    </citation>
    <scope>NUCLEOTIDE SEQUENCE [LARGE SCALE GENOMIC DNA]</scope>
    <source>
        <strain evidence="2 3">DS1307</strain>
    </source>
</reference>